<dbReference type="Proteomes" id="UP001519460">
    <property type="component" value="Unassembled WGS sequence"/>
</dbReference>
<sequence length="51" mass="6225">LFDPVMDSSRASSTPWARRKVRDIDRIWQWLCAHFSEHWMEAGRWTKKYGE</sequence>
<organism evidence="1 2">
    <name type="scientific">Batillaria attramentaria</name>
    <dbReference type="NCBI Taxonomy" id="370345"/>
    <lineage>
        <taxon>Eukaryota</taxon>
        <taxon>Metazoa</taxon>
        <taxon>Spiralia</taxon>
        <taxon>Lophotrochozoa</taxon>
        <taxon>Mollusca</taxon>
        <taxon>Gastropoda</taxon>
        <taxon>Caenogastropoda</taxon>
        <taxon>Sorbeoconcha</taxon>
        <taxon>Cerithioidea</taxon>
        <taxon>Batillariidae</taxon>
        <taxon>Batillaria</taxon>
    </lineage>
</organism>
<proteinExistence type="predicted"/>
<feature type="non-terminal residue" evidence="1">
    <location>
        <position position="1"/>
    </location>
</feature>
<accession>A0ABD0LA45</accession>
<feature type="non-terminal residue" evidence="1">
    <location>
        <position position="51"/>
    </location>
</feature>
<evidence type="ECO:0000313" key="1">
    <source>
        <dbReference type="EMBL" id="KAK7496252.1"/>
    </source>
</evidence>
<reference evidence="1 2" key="1">
    <citation type="journal article" date="2023" name="Sci. Data">
        <title>Genome assembly of the Korean intertidal mud-creeper Batillaria attramentaria.</title>
        <authorList>
            <person name="Patra A.K."/>
            <person name="Ho P.T."/>
            <person name="Jun S."/>
            <person name="Lee S.J."/>
            <person name="Kim Y."/>
            <person name="Won Y.J."/>
        </authorList>
    </citation>
    <scope>NUCLEOTIDE SEQUENCE [LARGE SCALE GENOMIC DNA]</scope>
    <source>
        <strain evidence="1">Wonlab-2016</strain>
    </source>
</reference>
<dbReference type="AlphaFoldDB" id="A0ABD0LA45"/>
<comment type="caution">
    <text evidence="1">The sequence shown here is derived from an EMBL/GenBank/DDBJ whole genome shotgun (WGS) entry which is preliminary data.</text>
</comment>
<keyword evidence="2" id="KW-1185">Reference proteome</keyword>
<evidence type="ECO:0000313" key="2">
    <source>
        <dbReference type="Proteomes" id="UP001519460"/>
    </source>
</evidence>
<dbReference type="EMBL" id="JACVVK020000068">
    <property type="protein sequence ID" value="KAK7496252.1"/>
    <property type="molecule type" value="Genomic_DNA"/>
</dbReference>
<protein>
    <submittedName>
        <fullName evidence="1">Uncharacterized protein</fullName>
    </submittedName>
</protein>
<name>A0ABD0LA45_9CAEN</name>
<gene>
    <name evidence="1" type="ORF">BaRGS_00012417</name>
</gene>